<protein>
    <recommendedName>
        <fullName evidence="4">DMSO/TMAO reductase YedYZ heme-binding membrane subunit</fullName>
    </recommendedName>
</protein>
<accession>A0A3N4Z181</accession>
<dbReference type="RefSeq" id="WP_170175195.1">
    <property type="nucleotide sequence ID" value="NZ_RKRA01000001.1"/>
</dbReference>
<feature type="transmembrane region" description="Helical" evidence="1">
    <location>
        <begin position="20"/>
        <end position="42"/>
    </location>
</feature>
<proteinExistence type="predicted"/>
<feature type="transmembrane region" description="Helical" evidence="1">
    <location>
        <begin position="167"/>
        <end position="186"/>
    </location>
</feature>
<feature type="transmembrane region" description="Helical" evidence="1">
    <location>
        <begin position="93"/>
        <end position="115"/>
    </location>
</feature>
<sequence>MAEGQEPRDRTPVAQTSAEAVGLVLVVVAGAVSVALATVLVLDVVQGETALWVLGRASGVTSYVLLVALVSTGLLLAHPWARRLRRPRPATVQALHVSLATFTLTFTGLHVAVLATDPWAQVGWRGALLPMASQYRPVAVTLGVLALWSGLVTGLTARLAGRAAARVWWPVHKVAAGALVLVWAHSVLAGTDAAALRGFYLATGALVVGLALTRYAARTPADRVRDLGRQLPTVRRSGARR</sequence>
<evidence type="ECO:0000256" key="1">
    <source>
        <dbReference type="SAM" id="Phobius"/>
    </source>
</evidence>
<keyword evidence="3" id="KW-1185">Reference proteome</keyword>
<comment type="caution">
    <text evidence="2">The sequence shown here is derived from an EMBL/GenBank/DDBJ whole genome shotgun (WGS) entry which is preliminary data.</text>
</comment>
<evidence type="ECO:0000313" key="2">
    <source>
        <dbReference type="EMBL" id="RPF26347.1"/>
    </source>
</evidence>
<keyword evidence="1" id="KW-1133">Transmembrane helix</keyword>
<feature type="transmembrane region" description="Helical" evidence="1">
    <location>
        <begin position="135"/>
        <end position="155"/>
    </location>
</feature>
<evidence type="ECO:0000313" key="3">
    <source>
        <dbReference type="Proteomes" id="UP000280726"/>
    </source>
</evidence>
<dbReference type="Proteomes" id="UP000280726">
    <property type="component" value="Unassembled WGS sequence"/>
</dbReference>
<dbReference type="EMBL" id="RKRA01000001">
    <property type="protein sequence ID" value="RPF26347.1"/>
    <property type="molecule type" value="Genomic_DNA"/>
</dbReference>
<feature type="transmembrane region" description="Helical" evidence="1">
    <location>
        <begin position="198"/>
        <end position="217"/>
    </location>
</feature>
<gene>
    <name evidence="2" type="ORF">EDD32_0786</name>
</gene>
<organism evidence="2 3">
    <name type="scientific">Georgenia muralis</name>
    <dbReference type="NCBI Taxonomy" id="154117"/>
    <lineage>
        <taxon>Bacteria</taxon>
        <taxon>Bacillati</taxon>
        <taxon>Actinomycetota</taxon>
        <taxon>Actinomycetes</taxon>
        <taxon>Micrococcales</taxon>
        <taxon>Bogoriellaceae</taxon>
        <taxon>Georgenia</taxon>
    </lineage>
</organism>
<keyword evidence="1" id="KW-0472">Membrane</keyword>
<keyword evidence="1" id="KW-0812">Transmembrane</keyword>
<name>A0A3N4Z181_9MICO</name>
<feature type="transmembrane region" description="Helical" evidence="1">
    <location>
        <begin position="62"/>
        <end position="81"/>
    </location>
</feature>
<dbReference type="AlphaFoldDB" id="A0A3N4Z181"/>
<reference evidence="2 3" key="1">
    <citation type="submission" date="2018-11" db="EMBL/GenBank/DDBJ databases">
        <title>Sequencing the genomes of 1000 actinobacteria strains.</title>
        <authorList>
            <person name="Klenk H.-P."/>
        </authorList>
    </citation>
    <scope>NUCLEOTIDE SEQUENCE [LARGE SCALE GENOMIC DNA]</scope>
    <source>
        <strain evidence="2 3">DSM 14418</strain>
    </source>
</reference>
<evidence type="ECO:0008006" key="4">
    <source>
        <dbReference type="Google" id="ProtNLM"/>
    </source>
</evidence>